<dbReference type="EMBL" id="JBANRG010000002">
    <property type="protein sequence ID" value="KAK7470071.1"/>
    <property type="molecule type" value="Genomic_DNA"/>
</dbReference>
<dbReference type="Pfam" id="PF01753">
    <property type="entry name" value="zf-MYND"/>
    <property type="match status" value="1"/>
</dbReference>
<dbReference type="Proteomes" id="UP001498398">
    <property type="component" value="Unassembled WGS sequence"/>
</dbReference>
<proteinExistence type="predicted"/>
<keyword evidence="1" id="KW-0479">Metal-binding</keyword>
<evidence type="ECO:0000256" key="4">
    <source>
        <dbReference type="PROSITE-ProRule" id="PRU00134"/>
    </source>
</evidence>
<dbReference type="InterPro" id="IPR002893">
    <property type="entry name" value="Znf_MYND"/>
</dbReference>
<evidence type="ECO:0000313" key="7">
    <source>
        <dbReference type="Proteomes" id="UP001498398"/>
    </source>
</evidence>
<dbReference type="PROSITE" id="PS50865">
    <property type="entry name" value="ZF_MYND_2"/>
    <property type="match status" value="1"/>
</dbReference>
<dbReference type="Gene3D" id="6.10.140.2220">
    <property type="match status" value="1"/>
</dbReference>
<dbReference type="InterPro" id="IPR027974">
    <property type="entry name" value="DUF4470"/>
</dbReference>
<reference evidence="6 7" key="1">
    <citation type="submission" date="2024-01" db="EMBL/GenBank/DDBJ databases">
        <title>A draft genome for the cacao thread blight pathogen Marasmiellus scandens.</title>
        <authorList>
            <person name="Baruah I.K."/>
            <person name="Leung J."/>
            <person name="Bukari Y."/>
            <person name="Amoako-Attah I."/>
            <person name="Meinhardt L.W."/>
            <person name="Bailey B.A."/>
            <person name="Cohen S.P."/>
        </authorList>
    </citation>
    <scope>NUCLEOTIDE SEQUENCE [LARGE SCALE GENOMIC DNA]</scope>
    <source>
        <strain evidence="6 7">GH-19</strain>
    </source>
</reference>
<dbReference type="PANTHER" id="PTHR10237:SF15">
    <property type="entry name" value="LD37257P"/>
    <property type="match status" value="1"/>
</dbReference>
<keyword evidence="2 4" id="KW-0863">Zinc-finger</keyword>
<comment type="caution">
    <text evidence="6">The sequence shown here is derived from an EMBL/GenBank/DDBJ whole genome shotgun (WGS) entry which is preliminary data.</text>
</comment>
<feature type="domain" description="MYND-type" evidence="5">
    <location>
        <begin position="1113"/>
        <end position="1152"/>
    </location>
</feature>
<accession>A0ABR1K5C9</accession>
<evidence type="ECO:0000313" key="6">
    <source>
        <dbReference type="EMBL" id="KAK7470071.1"/>
    </source>
</evidence>
<dbReference type="InterPro" id="IPR024119">
    <property type="entry name" value="TF_DEAF-1"/>
</dbReference>
<dbReference type="Pfam" id="PF14737">
    <property type="entry name" value="DUF4470"/>
    <property type="match status" value="1"/>
</dbReference>
<keyword evidence="7" id="KW-1185">Reference proteome</keyword>
<keyword evidence="3" id="KW-0862">Zinc</keyword>
<evidence type="ECO:0000256" key="2">
    <source>
        <dbReference type="ARBA" id="ARBA00022771"/>
    </source>
</evidence>
<dbReference type="SUPFAM" id="SSF144232">
    <property type="entry name" value="HIT/MYND zinc finger-like"/>
    <property type="match status" value="1"/>
</dbReference>
<sequence length="1158" mass="130264">MAHTVIWPKKAFFYPIGNTPAICLTDHLPPERSADILLLGCGDARNVLYTVHADHSPDRTLDFTCCDWEPAILARNIILYTFLADGEPADKLWNIYYHFFLDPLSLELLFTQCEKLLRFSSTLDTWDQSPYGALLPFCESYTLTEVRRHWTLYVQMKEMPVHAIQKMKSDFHKGMEREFCSLGSLHTKNTCRSAGPLCIEAVEILSSHFKHFWTMGITFGDHVDEALATHLNPTFVYSRVGNRFNVHYTSDPLQSFHLESAFISTPGSSPSIHAVVQSAKQQFATWCASFQARLVKSNGTGRSSLTIRSFVGDALAFCQALKDKMLPAYHTPWTRTRITLSQIHRAPALFDVINTSNLMDHLGLLNILLAATSLLVPLPSSVLHTDSLKLFFDSDSFELFGAQDTLGDAACADVCTLAVLIGIVPVSYLSNFASDSTTHADMLESMGVQPHRRVVWKHPPIVPENCQYQEIPDAQRLSQLLFGIYLAMFSPHEGTPTTMSMVVESMAVPSYTRTSFVLLLQLIQSRIRANWQQVFSYLLDLIRNDTTVVTSGNYYPELCCQLYCLGVFPGPVLSMPVGRHGLYQKWPRVPPVVAVVMKIPRSRIKRLEDLGFDAGTPPLECQLENERDEWRYMFSQLQFTFGRIVSDEFSNTRQVKLQEDPNNWQGTSDLIVTFHVPSWIIDHEPSFTKVNLAIRSAPCTLLDVQLRPMMLLFQTNLTDKENVFVCADLPDMLGLWDHCDPLFVRSSRGVGESSVDPAVITLSEDGQRVSAISKRVNFDDERACSALSGGAKVSMGQISSCDAEIAFGDVRTTLQFPFPVCINGATLRIARKSSYVEIVSPVLDPRRPSKLLFSLFPITMKNGVPHLWNLHYVNLDKLPILTLSPPNDWFIVHTALAFSDCQRKEIQHAYNTDRDLGCPLLSVRHSIVSILRIFAESKARVFALSHPVFGGICILFFVVNLRMDVSAHSVVAECFVLPLSETLVEKLSDALLSLTRCEAVTLRTSVNEMRTWKRLLPALTERCRDWEHLPHCEYLSSVPVTLEFAKSPICSCGYGHGTDAFLQIPEWRAFAPYVTRAALSPLFAVPFFEKVHNYTRRIAEPVRLSPFSSVPRCFSCGSTGNGLLRQCSRCKVARYCSKGCQVAHWREHRSVCLNFASS</sequence>
<gene>
    <name evidence="6" type="ORF">VKT23_001511</name>
</gene>
<dbReference type="PROSITE" id="PS01360">
    <property type="entry name" value="ZF_MYND_1"/>
    <property type="match status" value="1"/>
</dbReference>
<evidence type="ECO:0000259" key="5">
    <source>
        <dbReference type="PROSITE" id="PS50865"/>
    </source>
</evidence>
<dbReference type="PANTHER" id="PTHR10237">
    <property type="entry name" value="DEFORMED EPIDERMAL AUTOREGULATORY FACTOR 1 HOMOLOG SUPPRESSIN"/>
    <property type="match status" value="1"/>
</dbReference>
<name>A0ABR1K5C9_9AGAR</name>
<organism evidence="6 7">
    <name type="scientific">Marasmiellus scandens</name>
    <dbReference type="NCBI Taxonomy" id="2682957"/>
    <lineage>
        <taxon>Eukaryota</taxon>
        <taxon>Fungi</taxon>
        <taxon>Dikarya</taxon>
        <taxon>Basidiomycota</taxon>
        <taxon>Agaricomycotina</taxon>
        <taxon>Agaricomycetes</taxon>
        <taxon>Agaricomycetidae</taxon>
        <taxon>Agaricales</taxon>
        <taxon>Marasmiineae</taxon>
        <taxon>Omphalotaceae</taxon>
        <taxon>Marasmiellus</taxon>
    </lineage>
</organism>
<evidence type="ECO:0000256" key="1">
    <source>
        <dbReference type="ARBA" id="ARBA00022723"/>
    </source>
</evidence>
<protein>
    <recommendedName>
        <fullName evidence="5">MYND-type domain-containing protein</fullName>
    </recommendedName>
</protein>
<evidence type="ECO:0000256" key="3">
    <source>
        <dbReference type="ARBA" id="ARBA00022833"/>
    </source>
</evidence>